<dbReference type="AlphaFoldDB" id="A0A0C3AH62"/>
<accession>A0A0C3AH62</accession>
<sequence>MHYGLFFQLGPVYAWWLFAFQCFNGLLEKVKLNGHANGVMELTLMRAWLSSNPEGPGQFRHPEDSISENPVVSKPVGISFEDGRSNLPHAQLRCYGVADGRVTLFDRREIGGSFT</sequence>
<evidence type="ECO:0000313" key="2">
    <source>
        <dbReference type="EMBL" id="KIM73128.1"/>
    </source>
</evidence>
<proteinExistence type="predicted"/>
<keyword evidence="1" id="KW-0472">Membrane</keyword>
<evidence type="ECO:0000256" key="1">
    <source>
        <dbReference type="SAM" id="Phobius"/>
    </source>
</evidence>
<feature type="non-terminal residue" evidence="2">
    <location>
        <position position="115"/>
    </location>
</feature>
<name>A0A0C3AH62_PILCF</name>
<reference evidence="2 3" key="1">
    <citation type="submission" date="2014-04" db="EMBL/GenBank/DDBJ databases">
        <authorList>
            <consortium name="DOE Joint Genome Institute"/>
            <person name="Kuo A."/>
            <person name="Tarkka M."/>
            <person name="Buscot F."/>
            <person name="Kohler A."/>
            <person name="Nagy L.G."/>
            <person name="Floudas D."/>
            <person name="Copeland A."/>
            <person name="Barry K.W."/>
            <person name="Cichocki N."/>
            <person name="Veneault-Fourrey C."/>
            <person name="LaButti K."/>
            <person name="Lindquist E.A."/>
            <person name="Lipzen A."/>
            <person name="Lundell T."/>
            <person name="Morin E."/>
            <person name="Murat C."/>
            <person name="Sun H."/>
            <person name="Tunlid A."/>
            <person name="Henrissat B."/>
            <person name="Grigoriev I.V."/>
            <person name="Hibbett D.S."/>
            <person name="Martin F."/>
            <person name="Nordberg H.P."/>
            <person name="Cantor M.N."/>
            <person name="Hua S.X."/>
        </authorList>
    </citation>
    <scope>NUCLEOTIDE SEQUENCE [LARGE SCALE GENOMIC DNA]</scope>
    <source>
        <strain evidence="2 3">F 1598</strain>
    </source>
</reference>
<dbReference type="Proteomes" id="UP000054166">
    <property type="component" value="Unassembled WGS sequence"/>
</dbReference>
<dbReference type="EMBL" id="KN833092">
    <property type="protein sequence ID" value="KIM73128.1"/>
    <property type="molecule type" value="Genomic_DNA"/>
</dbReference>
<dbReference type="STRING" id="765440.A0A0C3AH62"/>
<feature type="transmembrane region" description="Helical" evidence="1">
    <location>
        <begin position="6"/>
        <end position="27"/>
    </location>
</feature>
<dbReference type="OrthoDB" id="3248986at2759"/>
<dbReference type="InParanoid" id="A0A0C3AH62"/>
<evidence type="ECO:0000313" key="3">
    <source>
        <dbReference type="Proteomes" id="UP000054166"/>
    </source>
</evidence>
<keyword evidence="1" id="KW-1133">Transmembrane helix</keyword>
<protein>
    <submittedName>
        <fullName evidence="2">Uncharacterized protein</fullName>
    </submittedName>
</protein>
<dbReference type="HOGENOM" id="CLU_2114740_0_0_1"/>
<organism evidence="2 3">
    <name type="scientific">Piloderma croceum (strain F 1598)</name>
    <dbReference type="NCBI Taxonomy" id="765440"/>
    <lineage>
        <taxon>Eukaryota</taxon>
        <taxon>Fungi</taxon>
        <taxon>Dikarya</taxon>
        <taxon>Basidiomycota</taxon>
        <taxon>Agaricomycotina</taxon>
        <taxon>Agaricomycetes</taxon>
        <taxon>Agaricomycetidae</taxon>
        <taxon>Atheliales</taxon>
        <taxon>Atheliaceae</taxon>
        <taxon>Piloderma</taxon>
    </lineage>
</organism>
<keyword evidence="3" id="KW-1185">Reference proteome</keyword>
<reference evidence="3" key="2">
    <citation type="submission" date="2015-01" db="EMBL/GenBank/DDBJ databases">
        <title>Evolutionary Origins and Diversification of the Mycorrhizal Mutualists.</title>
        <authorList>
            <consortium name="DOE Joint Genome Institute"/>
            <consortium name="Mycorrhizal Genomics Consortium"/>
            <person name="Kohler A."/>
            <person name="Kuo A."/>
            <person name="Nagy L.G."/>
            <person name="Floudas D."/>
            <person name="Copeland A."/>
            <person name="Barry K.W."/>
            <person name="Cichocki N."/>
            <person name="Veneault-Fourrey C."/>
            <person name="LaButti K."/>
            <person name="Lindquist E.A."/>
            <person name="Lipzen A."/>
            <person name="Lundell T."/>
            <person name="Morin E."/>
            <person name="Murat C."/>
            <person name="Riley R."/>
            <person name="Ohm R."/>
            <person name="Sun H."/>
            <person name="Tunlid A."/>
            <person name="Henrissat B."/>
            <person name="Grigoriev I.V."/>
            <person name="Hibbett D.S."/>
            <person name="Martin F."/>
        </authorList>
    </citation>
    <scope>NUCLEOTIDE SEQUENCE [LARGE SCALE GENOMIC DNA]</scope>
    <source>
        <strain evidence="3">F 1598</strain>
    </source>
</reference>
<gene>
    <name evidence="2" type="ORF">PILCRDRAFT_829385</name>
</gene>
<keyword evidence="1" id="KW-0812">Transmembrane</keyword>